<keyword evidence="5 8" id="KW-0808">Transferase</keyword>
<gene>
    <name evidence="8 9" type="primary">argJ</name>
    <name evidence="9" type="ORF">DSCOOX_09910</name>
</gene>
<feature type="binding site" evidence="8">
    <location>
        <position position="394"/>
    </location>
    <ligand>
        <name>substrate</name>
    </ligand>
</feature>
<keyword evidence="8" id="KW-0963">Cytoplasm</keyword>
<dbReference type="InterPro" id="IPR042195">
    <property type="entry name" value="ArgJ_beta_C"/>
</dbReference>
<feature type="binding site" evidence="8">
    <location>
        <position position="182"/>
    </location>
    <ligand>
        <name>substrate</name>
    </ligand>
</feature>
<dbReference type="Pfam" id="PF01960">
    <property type="entry name" value="ArgJ"/>
    <property type="match status" value="1"/>
</dbReference>
<dbReference type="PANTHER" id="PTHR23100">
    <property type="entry name" value="ARGININE BIOSYNTHESIS BIFUNCTIONAL PROTEIN ARGJ"/>
    <property type="match status" value="1"/>
</dbReference>
<dbReference type="InterPro" id="IPR002813">
    <property type="entry name" value="Arg_biosynth_ArgJ"/>
</dbReference>
<dbReference type="FunFam" id="3.60.70.12:FF:000001">
    <property type="entry name" value="Arginine biosynthesis bifunctional protein ArgJ, chloroplastic"/>
    <property type="match status" value="1"/>
</dbReference>
<dbReference type="CDD" id="cd02152">
    <property type="entry name" value="OAT"/>
    <property type="match status" value="1"/>
</dbReference>
<protein>
    <recommendedName>
        <fullName evidence="8">Arginine biosynthesis bifunctional protein ArgJ</fullName>
    </recommendedName>
    <domain>
        <recommendedName>
            <fullName evidence="8">Glutamate N-acetyltransferase</fullName>
            <ecNumber evidence="8">2.3.1.35</ecNumber>
        </recommendedName>
        <alternativeName>
            <fullName evidence="8">Ornithine acetyltransferase</fullName>
            <shortName evidence="8">OATase</shortName>
        </alternativeName>
        <alternativeName>
            <fullName evidence="8">Ornithine transacetylase</fullName>
        </alternativeName>
    </domain>
    <domain>
        <recommendedName>
            <fullName evidence="8">Amino-acid acetyltransferase</fullName>
            <ecNumber evidence="8">2.3.1.1</ecNumber>
        </recommendedName>
        <alternativeName>
            <fullName evidence="8">N-acetylglutamate synthase</fullName>
            <shortName evidence="8">AGSase</shortName>
        </alternativeName>
    </domain>
    <component>
        <recommendedName>
            <fullName evidence="8">Arginine biosynthesis bifunctional protein ArgJ alpha chain</fullName>
        </recommendedName>
    </component>
    <component>
        <recommendedName>
            <fullName evidence="8">Arginine biosynthesis bifunctional protein ArgJ beta chain</fullName>
        </recommendedName>
    </component>
</protein>
<keyword evidence="4 8" id="KW-0028">Amino-acid biosynthesis</keyword>
<feature type="site" description="Involved in the stabilization of negative charge on the oxyanion by the formation of the oxyanion hole" evidence="8">
    <location>
        <position position="108"/>
    </location>
</feature>
<dbReference type="EC" id="2.3.1.35" evidence="8"/>
<feature type="active site" description="Nucleophile" evidence="8">
    <location>
        <position position="182"/>
    </location>
</feature>
<comment type="function">
    <text evidence="8">Catalyzes two activities which are involved in the cyclic version of arginine biosynthesis: the synthesis of N-acetylglutamate from glutamate and acetyl-CoA as the acetyl donor, and of ornithine by transacetylation between N(2)-acetylornithine and glutamate.</text>
</comment>
<comment type="catalytic activity">
    <reaction evidence="8">
        <text>N(2)-acetyl-L-ornithine + L-glutamate = N-acetyl-L-glutamate + L-ornithine</text>
        <dbReference type="Rhea" id="RHEA:15349"/>
        <dbReference type="ChEBI" id="CHEBI:29985"/>
        <dbReference type="ChEBI" id="CHEBI:44337"/>
        <dbReference type="ChEBI" id="CHEBI:46911"/>
        <dbReference type="ChEBI" id="CHEBI:57805"/>
        <dbReference type="EC" id="2.3.1.35"/>
    </reaction>
</comment>
<sequence>MVPLKCKGFRAGGVAAGIKKNGDLDLGLLVSDRPARVAAVFTKNRILAAPVKLNRERVKTGMARAVIANAGNANCANGSEGMAAAIAMTAAAAHALNVPDEQVLAASTGVIGAPFPNQKVAAAVPVLVGALDEDGILDLARAIMTTDTRPKAGVREAVVNGAPYRIVAVAKGAGMIRPDMATMLCFACTDADVALDDLQAALKRSVDLSFNRITIDGDTSTNDTVILMANGASDVKIDTIEAKASFQQQLDDLLMDLARQMVRDGEGVTKVVDLTVRGARSNDDAWRIADTISHSPLVKTAFFGQDANWGRIFAAAGRAGVELDPDRLDLYFDDVQMTKGGTGCGDEAEAKATAVLKQPEFSVTLDLNLGEGTAGMLTCDFSLDYVKINADYRS</sequence>
<dbReference type="PANTHER" id="PTHR23100:SF0">
    <property type="entry name" value="ARGININE BIOSYNTHESIS BIFUNCTIONAL PROTEIN ARGJ, MITOCHONDRIAL"/>
    <property type="match status" value="1"/>
</dbReference>
<feature type="binding site" evidence="8">
    <location>
        <position position="389"/>
    </location>
    <ligand>
        <name>substrate</name>
    </ligand>
</feature>
<evidence type="ECO:0000256" key="2">
    <source>
        <dbReference type="ARBA" id="ARBA00011475"/>
    </source>
</evidence>
<dbReference type="UniPathway" id="UPA00068">
    <property type="reaction ID" value="UER00106"/>
</dbReference>
<dbReference type="Gene3D" id="3.60.70.12">
    <property type="entry name" value="L-amino peptidase D-ALA esterase/amidase"/>
    <property type="match status" value="1"/>
</dbReference>
<evidence type="ECO:0000256" key="3">
    <source>
        <dbReference type="ARBA" id="ARBA00022571"/>
    </source>
</evidence>
<reference evidence="9 10" key="1">
    <citation type="submission" date="2019-11" db="EMBL/GenBank/DDBJ databases">
        <title>Comparative genomics of hydrocarbon-degrading Desulfosarcina strains.</title>
        <authorList>
            <person name="Watanabe M."/>
            <person name="Kojima H."/>
            <person name="Fukui M."/>
        </authorList>
    </citation>
    <scope>NUCLEOTIDE SEQUENCE [LARGE SCALE GENOMIC DNA]</scope>
    <source>
        <strain evidence="10">oXyS1</strain>
    </source>
</reference>
<evidence type="ECO:0000256" key="7">
    <source>
        <dbReference type="ARBA" id="ARBA00023315"/>
    </source>
</evidence>
<dbReference type="RefSeq" id="WP_197743258.1">
    <property type="nucleotide sequence ID" value="NZ_AP021879.1"/>
</dbReference>
<keyword evidence="6 8" id="KW-0068">Autocatalytic cleavage</keyword>
<dbReference type="Proteomes" id="UP000422108">
    <property type="component" value="Chromosome"/>
</dbReference>
<evidence type="ECO:0000313" key="10">
    <source>
        <dbReference type="Proteomes" id="UP000422108"/>
    </source>
</evidence>
<evidence type="ECO:0000256" key="8">
    <source>
        <dbReference type="HAMAP-Rule" id="MF_01106"/>
    </source>
</evidence>
<dbReference type="EC" id="2.3.1.1" evidence="8"/>
<comment type="subunit">
    <text evidence="2 8">Heterotetramer of two alpha and two beta chains.</text>
</comment>
<dbReference type="AlphaFoldDB" id="A0A5K8A5S8"/>
<evidence type="ECO:0000313" key="9">
    <source>
        <dbReference type="EMBL" id="BBO87811.1"/>
    </source>
</evidence>
<name>A0A5K8A5S8_9BACT</name>
<keyword evidence="3 8" id="KW-0055">Arginine biosynthesis</keyword>
<dbReference type="InterPro" id="IPR016117">
    <property type="entry name" value="ArgJ-like_dom_sf"/>
</dbReference>
<dbReference type="GO" id="GO:0005737">
    <property type="term" value="C:cytoplasm"/>
    <property type="evidence" value="ECO:0007669"/>
    <property type="project" value="UniProtKB-SubCell"/>
</dbReference>
<dbReference type="NCBIfam" id="NF003802">
    <property type="entry name" value="PRK05388.1"/>
    <property type="match status" value="1"/>
</dbReference>
<dbReference type="Gene3D" id="3.10.20.340">
    <property type="entry name" value="ArgJ beta chain, C-terminal domain"/>
    <property type="match status" value="1"/>
</dbReference>
<dbReference type="GO" id="GO:0006592">
    <property type="term" value="P:ornithine biosynthetic process"/>
    <property type="evidence" value="ECO:0007669"/>
    <property type="project" value="TreeGrafter"/>
</dbReference>
<keyword evidence="8" id="KW-0511">Multifunctional enzyme</keyword>
<dbReference type="GO" id="GO:0004358">
    <property type="term" value="F:L-glutamate N-acetyltransferase activity, acting on acetyl-L-ornithine as donor"/>
    <property type="evidence" value="ECO:0007669"/>
    <property type="project" value="UniProtKB-UniRule"/>
</dbReference>
<feature type="binding site" evidence="8">
    <location>
        <position position="145"/>
    </location>
    <ligand>
        <name>substrate</name>
    </ligand>
</feature>
<evidence type="ECO:0000256" key="5">
    <source>
        <dbReference type="ARBA" id="ARBA00022679"/>
    </source>
</evidence>
<dbReference type="EMBL" id="AP021879">
    <property type="protein sequence ID" value="BBO87811.1"/>
    <property type="molecule type" value="Genomic_DNA"/>
</dbReference>
<dbReference type="SUPFAM" id="SSF56266">
    <property type="entry name" value="DmpA/ArgJ-like"/>
    <property type="match status" value="1"/>
</dbReference>
<evidence type="ECO:0000256" key="6">
    <source>
        <dbReference type="ARBA" id="ARBA00022813"/>
    </source>
</evidence>
<feature type="binding site" evidence="8">
    <location>
        <position position="266"/>
    </location>
    <ligand>
        <name>substrate</name>
    </ligand>
</feature>
<feature type="binding site" evidence="8">
    <location>
        <position position="171"/>
    </location>
    <ligand>
        <name>substrate</name>
    </ligand>
</feature>
<comment type="pathway">
    <text evidence="8">Amino-acid biosynthesis; L-arginine biosynthesis; N(2)-acetyl-L-ornithine from L-glutamate: step 1/4.</text>
</comment>
<keyword evidence="7 8" id="KW-0012">Acyltransferase</keyword>
<feature type="site" description="Cleavage; by autolysis" evidence="8">
    <location>
        <begin position="181"/>
        <end position="182"/>
    </location>
</feature>
<evidence type="ECO:0000256" key="4">
    <source>
        <dbReference type="ARBA" id="ARBA00022605"/>
    </source>
</evidence>
<accession>A0A5K8A5S8</accession>
<dbReference type="GO" id="GO:0006526">
    <property type="term" value="P:L-arginine biosynthetic process"/>
    <property type="evidence" value="ECO:0007669"/>
    <property type="project" value="UniProtKB-UniRule"/>
</dbReference>
<comment type="subcellular location">
    <subcellularLocation>
        <location evidence="8">Cytoplasm</location>
    </subcellularLocation>
</comment>
<comment type="catalytic activity">
    <reaction evidence="8">
        <text>L-glutamate + acetyl-CoA = N-acetyl-L-glutamate + CoA + H(+)</text>
        <dbReference type="Rhea" id="RHEA:24292"/>
        <dbReference type="ChEBI" id="CHEBI:15378"/>
        <dbReference type="ChEBI" id="CHEBI:29985"/>
        <dbReference type="ChEBI" id="CHEBI:44337"/>
        <dbReference type="ChEBI" id="CHEBI:57287"/>
        <dbReference type="ChEBI" id="CHEBI:57288"/>
        <dbReference type="EC" id="2.3.1.1"/>
    </reaction>
</comment>
<proteinExistence type="inferred from homology"/>
<comment type="pathway">
    <text evidence="8">Amino-acid biosynthesis; L-arginine biosynthesis; L-ornithine and N-acetyl-L-glutamate from L-glutamate and N(2)-acetyl-L-ornithine (cyclic): step 1/1.</text>
</comment>
<feature type="site" description="Involved in the stabilization of negative charge on the oxyanion by the formation of the oxyanion hole" evidence="8">
    <location>
        <position position="109"/>
    </location>
</feature>
<feature type="chain" id="PRO_5024517873" description="Arginine biosynthesis bifunctional protein ArgJ alpha chain" evidence="8">
    <location>
        <begin position="1"/>
        <end position="181"/>
    </location>
</feature>
<comment type="similarity">
    <text evidence="1 8">Belongs to the ArgJ family.</text>
</comment>
<dbReference type="NCBIfam" id="TIGR00120">
    <property type="entry name" value="ArgJ"/>
    <property type="match status" value="1"/>
</dbReference>
<dbReference type="HAMAP" id="MF_01106">
    <property type="entry name" value="ArgJ"/>
    <property type="match status" value="1"/>
</dbReference>
<keyword evidence="10" id="KW-1185">Reference proteome</keyword>
<dbReference type="GO" id="GO:0004042">
    <property type="term" value="F:L-glutamate N-acetyltransferase activity"/>
    <property type="evidence" value="ECO:0007669"/>
    <property type="project" value="UniProtKB-UniRule"/>
</dbReference>
<organism evidence="9 10">
    <name type="scientific">Desulfosarcina ovata subsp. ovata</name>
    <dbReference type="NCBI Taxonomy" id="2752305"/>
    <lineage>
        <taxon>Bacteria</taxon>
        <taxon>Pseudomonadati</taxon>
        <taxon>Thermodesulfobacteriota</taxon>
        <taxon>Desulfobacteria</taxon>
        <taxon>Desulfobacterales</taxon>
        <taxon>Desulfosarcinaceae</taxon>
        <taxon>Desulfosarcina</taxon>
    </lineage>
</organism>
<feature type="chain" id="PRO_5024517874" description="Arginine biosynthesis bifunctional protein ArgJ beta chain" evidence="8">
    <location>
        <begin position="182"/>
        <end position="394"/>
    </location>
</feature>
<evidence type="ECO:0000256" key="1">
    <source>
        <dbReference type="ARBA" id="ARBA00006774"/>
    </source>
</evidence>